<keyword evidence="1" id="KW-0413">Isomerase</keyword>
<keyword evidence="2" id="KW-1185">Reference proteome</keyword>
<organism evidence="1 2">
    <name type="scientific">Parapedobacter indicus</name>
    <dbReference type="NCBI Taxonomy" id="1477437"/>
    <lineage>
        <taxon>Bacteria</taxon>
        <taxon>Pseudomonadati</taxon>
        <taxon>Bacteroidota</taxon>
        <taxon>Sphingobacteriia</taxon>
        <taxon>Sphingobacteriales</taxon>
        <taxon>Sphingobacteriaceae</taxon>
        <taxon>Parapedobacter</taxon>
    </lineage>
</organism>
<dbReference type="Gene3D" id="3.20.20.150">
    <property type="entry name" value="Divalent-metal-dependent TIM barrel enzymes"/>
    <property type="match status" value="1"/>
</dbReference>
<sequence length="280" mass="32805">MQIDFYCPRWGSEQIGWPQFGAQVKQEGFVGVEVFPLGDKPNNTDMVKVLGDAGLSYILLHAELQEGKDFNRYIHALERNLYALLEYQNQDAKPEFIVTQTGREYYSREQMEACFAICDRISRESSIKIIQETHRNKWSFAAHVVKDYLMEFPSLELALDFSHWVCVSESYLEDQEEAVKLAIRHGRHLHARVGFLEGPQVTDPRAPENEEALKHHLAWWDQWITHLTEIGADRATITPEFGPYPYMQYRPFTKQTLASQWEINCWMRQMLNERYQTHTG</sequence>
<reference evidence="1 2" key="1">
    <citation type="submission" date="2016-10" db="EMBL/GenBank/DDBJ databases">
        <authorList>
            <person name="de Groot N.N."/>
        </authorList>
    </citation>
    <scope>NUCLEOTIDE SEQUENCE [LARGE SCALE GENOMIC DNA]</scope>
    <source>
        <strain evidence="1 2">RK1</strain>
    </source>
</reference>
<name>A0A1I3F8W2_9SPHI</name>
<dbReference type="OrthoDB" id="2555274at2"/>
<dbReference type="SUPFAM" id="SSF51658">
    <property type="entry name" value="Xylose isomerase-like"/>
    <property type="match status" value="1"/>
</dbReference>
<dbReference type="STRING" id="1477437.SAMN05444682_102216"/>
<proteinExistence type="predicted"/>
<accession>A0A1I3F8W2</accession>
<dbReference type="InterPro" id="IPR036237">
    <property type="entry name" value="Xyl_isomerase-like_sf"/>
</dbReference>
<evidence type="ECO:0000313" key="2">
    <source>
        <dbReference type="Proteomes" id="UP000198670"/>
    </source>
</evidence>
<dbReference type="AlphaFoldDB" id="A0A1I3F8W2"/>
<evidence type="ECO:0000313" key="1">
    <source>
        <dbReference type="EMBL" id="SFI07645.1"/>
    </source>
</evidence>
<protein>
    <submittedName>
        <fullName evidence="1">Sugar phosphate isomerase/epimerase</fullName>
    </submittedName>
</protein>
<dbReference type="GO" id="GO:0016853">
    <property type="term" value="F:isomerase activity"/>
    <property type="evidence" value="ECO:0007669"/>
    <property type="project" value="UniProtKB-KW"/>
</dbReference>
<dbReference type="RefSeq" id="WP_090624879.1">
    <property type="nucleotide sequence ID" value="NZ_FOQO01000002.1"/>
</dbReference>
<gene>
    <name evidence="1" type="ORF">SAMN05444682_102216</name>
</gene>
<dbReference type="Proteomes" id="UP000198670">
    <property type="component" value="Unassembled WGS sequence"/>
</dbReference>
<dbReference type="EMBL" id="FOQO01000002">
    <property type="protein sequence ID" value="SFI07645.1"/>
    <property type="molecule type" value="Genomic_DNA"/>
</dbReference>